<keyword evidence="2" id="KW-0813">Transport</keyword>
<evidence type="ECO:0000256" key="11">
    <source>
        <dbReference type="ARBA" id="ARBA00023303"/>
    </source>
</evidence>
<organism evidence="15">
    <name type="scientific">Anopheles darlingi</name>
    <name type="common">Mosquito</name>
    <dbReference type="NCBI Taxonomy" id="43151"/>
    <lineage>
        <taxon>Eukaryota</taxon>
        <taxon>Metazoa</taxon>
        <taxon>Ecdysozoa</taxon>
        <taxon>Arthropoda</taxon>
        <taxon>Hexapoda</taxon>
        <taxon>Insecta</taxon>
        <taxon>Pterygota</taxon>
        <taxon>Neoptera</taxon>
        <taxon>Endopterygota</taxon>
        <taxon>Diptera</taxon>
        <taxon>Nematocera</taxon>
        <taxon>Culicoidea</taxon>
        <taxon>Culicidae</taxon>
        <taxon>Anophelinae</taxon>
        <taxon>Anopheles</taxon>
    </lineage>
</organism>
<dbReference type="HOGENOM" id="CLU_028770_0_0_1"/>
<evidence type="ECO:0000256" key="8">
    <source>
        <dbReference type="ARBA" id="ARBA00023170"/>
    </source>
</evidence>
<dbReference type="Pfam" id="PF10613">
    <property type="entry name" value="Lig_chan-Glu_bd"/>
    <property type="match status" value="1"/>
</dbReference>
<dbReference type="SMART" id="SM00918">
    <property type="entry name" value="Lig_chan-Glu_bd"/>
    <property type="match status" value="1"/>
</dbReference>
<keyword evidence="4 12" id="KW-0812">Transmembrane</keyword>
<gene>
    <name evidence="15" type="ORF">AND_000312</name>
</gene>
<evidence type="ECO:0000256" key="1">
    <source>
        <dbReference type="ARBA" id="ARBA00004651"/>
    </source>
</evidence>
<keyword evidence="9" id="KW-0325">Glycoprotein</keyword>
<evidence type="ECO:0000256" key="5">
    <source>
        <dbReference type="ARBA" id="ARBA00022989"/>
    </source>
</evidence>
<evidence type="ECO:0000256" key="9">
    <source>
        <dbReference type="ARBA" id="ARBA00023180"/>
    </source>
</evidence>
<dbReference type="Pfam" id="PF24061">
    <property type="entry name" value="LBD_receptor"/>
    <property type="match status" value="1"/>
</dbReference>
<dbReference type="OMA" id="PFQPVQF"/>
<feature type="domain" description="Ionotropic glutamate receptor L-glutamate and glycine-binding" evidence="14">
    <location>
        <begin position="230"/>
        <end position="289"/>
    </location>
</feature>
<feature type="transmembrane region" description="Helical" evidence="12">
    <location>
        <begin position="597"/>
        <end position="616"/>
    </location>
</feature>
<keyword evidence="5 12" id="KW-1133">Transmembrane helix</keyword>
<keyword evidence="10" id="KW-1071">Ligand-gated ion channel</keyword>
<accession>W5JWY0</accession>
<reference evidence="15" key="2">
    <citation type="submission" date="2010-05" db="EMBL/GenBank/DDBJ databases">
        <authorList>
            <person name="Almeida L.G."/>
            <person name="Nicolas M.F."/>
            <person name="Souza R.C."/>
            <person name="Vasconcelos A.T.R."/>
        </authorList>
    </citation>
    <scope>NUCLEOTIDE SEQUENCE</scope>
</reference>
<keyword evidence="7 12" id="KW-0472">Membrane</keyword>
<dbReference type="InterPro" id="IPR056198">
    <property type="entry name" value="LBD_receptor"/>
</dbReference>
<name>W5JWY0_ANODA</name>
<dbReference type="FunCoup" id="W5JWY0">
    <property type="interactions" value="28"/>
</dbReference>
<dbReference type="Proteomes" id="UP000000673">
    <property type="component" value="Unassembled WGS sequence"/>
</dbReference>
<evidence type="ECO:0000259" key="14">
    <source>
        <dbReference type="SMART" id="SM00918"/>
    </source>
</evidence>
<reference evidence="15" key="3">
    <citation type="journal article" date="2013" name="Nucleic Acids Res.">
        <title>The genome of Anopheles darlingi, the main neotropical malaria vector.</title>
        <authorList>
            <person name="Marinotti O."/>
            <person name="Cerqueira G.C."/>
            <person name="de Almeida L.G."/>
            <person name="Ferro M.I."/>
            <person name="Loreto E.L."/>
            <person name="Zaha A."/>
            <person name="Teixeira S.M."/>
            <person name="Wespiser A.R."/>
            <person name="Almeida E Silva A."/>
            <person name="Schlindwein A.D."/>
            <person name="Pacheco A.C."/>
            <person name="Silva A.L."/>
            <person name="Graveley B.R."/>
            <person name="Walenz B.P."/>
            <person name="Lima Bde A."/>
            <person name="Ribeiro C.A."/>
            <person name="Nunes-Silva C.G."/>
            <person name="de Carvalho C.R."/>
            <person name="Soares C.M."/>
            <person name="de Menezes C.B."/>
            <person name="Matiolli C."/>
            <person name="Caffrey D."/>
            <person name="Araujo D.A."/>
            <person name="de Oliveira D.M."/>
            <person name="Golenbock D."/>
            <person name="Grisard E.C."/>
            <person name="Fantinatti-Garboggini F."/>
            <person name="de Carvalho F.M."/>
            <person name="Barcellos F.G."/>
            <person name="Prosdocimi F."/>
            <person name="May G."/>
            <person name="Azevedo Junior G.M."/>
            <person name="Guimaraes G.M."/>
            <person name="Goldman G.H."/>
            <person name="Padilha I.Q."/>
            <person name="Batista Jda S."/>
            <person name="Ferro J.A."/>
            <person name="Ribeiro J.M."/>
            <person name="Fietto J.L."/>
            <person name="Dabbas K.M."/>
            <person name="Cerdeira L."/>
            <person name="Agnez-Lima L.F."/>
            <person name="Brocchi M."/>
            <person name="de Carvalho M.O."/>
            <person name="Teixeira Mde M."/>
            <person name="Diniz Maia Mde M."/>
            <person name="Goldman M.H."/>
            <person name="Cruz Schneider M.P."/>
            <person name="Felipe M.S."/>
            <person name="Hungria M."/>
            <person name="Nicolas M.F."/>
            <person name="Pereira M."/>
            <person name="Montes M.A."/>
            <person name="Cantao M.E."/>
            <person name="Vincentz M."/>
            <person name="Rafael M.S."/>
            <person name="Silverman N."/>
            <person name="Stoco P.H."/>
            <person name="Souza R.C."/>
            <person name="Vicentini R."/>
            <person name="Gazzinelli R.T."/>
            <person name="Neves Rde O."/>
            <person name="Silva R."/>
            <person name="Astolfi-Filho S."/>
            <person name="Maciel T.E."/>
            <person name="Urmenyi T.P."/>
            <person name="Tadei W.P."/>
            <person name="Camargo E.P."/>
            <person name="de Vasconcelos A.T."/>
        </authorList>
    </citation>
    <scope>NUCLEOTIDE SEQUENCE</scope>
</reference>
<keyword evidence="8" id="KW-0675">Receptor</keyword>
<keyword evidence="17" id="KW-1185">Reference proteome</keyword>
<dbReference type="EnsemblMetazoa" id="ADAC000312-RA">
    <property type="protein sequence ID" value="ADAC000312-PA"/>
    <property type="gene ID" value="ADAC000312"/>
</dbReference>
<dbReference type="Gene3D" id="1.10.287.70">
    <property type="match status" value="1"/>
</dbReference>
<feature type="signal peptide" evidence="13">
    <location>
        <begin position="1"/>
        <end position="18"/>
    </location>
</feature>
<reference evidence="15 17" key="1">
    <citation type="journal article" date="2010" name="BMC Genomics">
        <title>Combination of measures distinguishes pre-miRNAs from other stem-loops in the genome of the newly sequenced Anopheles darlingi.</title>
        <authorList>
            <person name="Mendes N.D."/>
            <person name="Freitas A.T."/>
            <person name="Vasconcelos A.T."/>
            <person name="Sagot M.F."/>
        </authorList>
    </citation>
    <scope>NUCLEOTIDE SEQUENCE</scope>
</reference>
<evidence type="ECO:0000256" key="4">
    <source>
        <dbReference type="ARBA" id="ARBA00022692"/>
    </source>
</evidence>
<dbReference type="AlphaFoldDB" id="W5JWY0"/>
<reference evidence="16" key="4">
    <citation type="submission" date="2015-06" db="UniProtKB">
        <authorList>
            <consortium name="EnsemblMetazoa"/>
        </authorList>
    </citation>
    <scope>IDENTIFICATION</scope>
</reference>
<evidence type="ECO:0000256" key="2">
    <source>
        <dbReference type="ARBA" id="ARBA00022448"/>
    </source>
</evidence>
<keyword evidence="6" id="KW-0406">Ion transport</keyword>
<dbReference type="InterPro" id="IPR019594">
    <property type="entry name" value="Glu/Gly-bd"/>
</dbReference>
<dbReference type="SUPFAM" id="SSF53850">
    <property type="entry name" value="Periplasmic binding protein-like II"/>
    <property type="match status" value="1"/>
</dbReference>
<dbReference type="VEuPathDB" id="VectorBase:ADAR2_004531"/>
<dbReference type="GO" id="GO:0015276">
    <property type="term" value="F:ligand-gated monoatomic ion channel activity"/>
    <property type="evidence" value="ECO:0007669"/>
    <property type="project" value="InterPro"/>
</dbReference>
<evidence type="ECO:0000256" key="7">
    <source>
        <dbReference type="ARBA" id="ARBA00023136"/>
    </source>
</evidence>
<keyword evidence="3" id="KW-1003">Cell membrane</keyword>
<evidence type="ECO:0000313" key="17">
    <source>
        <dbReference type="Proteomes" id="UP000000673"/>
    </source>
</evidence>
<evidence type="ECO:0000313" key="15">
    <source>
        <dbReference type="EMBL" id="ETN67860.1"/>
    </source>
</evidence>
<dbReference type="InterPro" id="IPR052192">
    <property type="entry name" value="Insect_Ionotropic_Sensory_Rcpt"/>
</dbReference>
<evidence type="ECO:0000256" key="3">
    <source>
        <dbReference type="ARBA" id="ARBA00022475"/>
    </source>
</evidence>
<protein>
    <recommendedName>
        <fullName evidence="14">Ionotropic glutamate receptor L-glutamate and glycine-binding domain-containing protein</fullName>
    </recommendedName>
</protein>
<keyword evidence="11" id="KW-0407">Ion channel</keyword>
<proteinExistence type="predicted"/>
<evidence type="ECO:0000256" key="13">
    <source>
        <dbReference type="SAM" id="SignalP"/>
    </source>
</evidence>
<comment type="subcellular location">
    <subcellularLocation>
        <location evidence="1">Cell membrane</location>
        <topology evidence="1">Multi-pass membrane protein</topology>
    </subcellularLocation>
</comment>
<dbReference type="STRING" id="43151.W5JWY0"/>
<feature type="transmembrane region" description="Helical" evidence="12">
    <location>
        <begin position="373"/>
        <end position="391"/>
    </location>
</feature>
<dbReference type="Gene3D" id="3.40.190.10">
    <property type="entry name" value="Periplasmic binding protein-like II"/>
    <property type="match status" value="1"/>
</dbReference>
<dbReference type="eggNOG" id="KOG1052">
    <property type="taxonomic scope" value="Eukaryota"/>
</dbReference>
<evidence type="ECO:0000256" key="10">
    <source>
        <dbReference type="ARBA" id="ARBA00023286"/>
    </source>
</evidence>
<dbReference type="EMBL" id="ADMH02000085">
    <property type="protein sequence ID" value="ETN67860.1"/>
    <property type="molecule type" value="Genomic_DNA"/>
</dbReference>
<dbReference type="PANTHER" id="PTHR42643">
    <property type="entry name" value="IONOTROPIC RECEPTOR 20A-RELATED"/>
    <property type="match status" value="1"/>
</dbReference>
<dbReference type="VEuPathDB" id="VectorBase:ADAC000312"/>
<dbReference type="PANTHER" id="PTHR42643:SF30">
    <property type="entry name" value="IONOTROPIC RECEPTOR 40A-RELATED"/>
    <property type="match status" value="1"/>
</dbReference>
<feature type="chain" id="PRO_5010156090" description="Ionotropic glutamate receptor L-glutamate and glycine-binding domain-containing protein" evidence="13">
    <location>
        <begin position="19"/>
        <end position="634"/>
    </location>
</feature>
<sequence length="634" mass="72752">MLLSWLVLLLLLSQVCLARAELWPVPVSPASEQLLARVVAEMLRSYFHHPYQPVYLYADLTDHGRRDLLDQILQLIGPELMLAWDVPPVSPSVPRLFNLVLLDSMSLGPLCRVLDERNDPSGRYVIALTQRYPTQRLLETLLIRLFGELFERRILNVNVLVHEWTTVAVYTYYPFAPGQCQQPRTQLVARYGPRERTWPPGTMRTLNLFPGRLSDLHNCTLRVGTFEAKPYTMIRRKVDGYGELGGFEGELLRLLGQRLRFRVNLTESQHWGTIGPKGNSTGMMRLVQDELVDLAIACLAVDPTRNTYLRPGTAHYTSTIRMAVPQGRPYNAFEKLFRPFRTDCWIAISCCLLALVGLVGGFVMLGQQSVRDFVYGAGVRMPLLRALYLMFGGSVQPCPRRNFARTLFMFWLVKTLVLRTVYQGSLYRYLQRSAYYPPLATLDDVYRSSLDLHMVDIAMRFFVDRPELRARAHFIPAGLDTLGRMVAGMAERYHDRAVVCPIDMVAYTNRVNKLAQRRHMVHVTRDSITMFPLTIYYPQRSMLTTAFDREIRKIAPTGLMQYWVRSYGDYDLFGPDTDDGSQSSTGRPQQLTNGHLAGAYQVLVVAHTWAVLLLVLELVSQHLRWLRQLFDFFE</sequence>
<evidence type="ECO:0000256" key="12">
    <source>
        <dbReference type="SAM" id="Phobius"/>
    </source>
</evidence>
<dbReference type="GO" id="GO:0005886">
    <property type="term" value="C:plasma membrane"/>
    <property type="evidence" value="ECO:0007669"/>
    <property type="project" value="UniProtKB-SubCell"/>
</dbReference>
<evidence type="ECO:0000313" key="16">
    <source>
        <dbReference type="EnsemblMetazoa" id="ADAC000312-PA"/>
    </source>
</evidence>
<feature type="transmembrane region" description="Helical" evidence="12">
    <location>
        <begin position="345"/>
        <end position="366"/>
    </location>
</feature>
<keyword evidence="13" id="KW-0732">Signal</keyword>
<evidence type="ECO:0000256" key="6">
    <source>
        <dbReference type="ARBA" id="ARBA00023065"/>
    </source>
</evidence>